<protein>
    <submittedName>
        <fullName evidence="1">Uncharacterized protein</fullName>
    </submittedName>
</protein>
<organism evidence="1 2">
    <name type="scientific">Dendrobium chrysotoxum</name>
    <name type="common">Orchid</name>
    <dbReference type="NCBI Taxonomy" id="161865"/>
    <lineage>
        <taxon>Eukaryota</taxon>
        <taxon>Viridiplantae</taxon>
        <taxon>Streptophyta</taxon>
        <taxon>Embryophyta</taxon>
        <taxon>Tracheophyta</taxon>
        <taxon>Spermatophyta</taxon>
        <taxon>Magnoliopsida</taxon>
        <taxon>Liliopsida</taxon>
        <taxon>Asparagales</taxon>
        <taxon>Orchidaceae</taxon>
        <taxon>Epidendroideae</taxon>
        <taxon>Malaxideae</taxon>
        <taxon>Dendrobiinae</taxon>
        <taxon>Dendrobium</taxon>
    </lineage>
</organism>
<evidence type="ECO:0000313" key="1">
    <source>
        <dbReference type="EMBL" id="KAH0462837.1"/>
    </source>
</evidence>
<accession>A0AAV7H1T1</accession>
<gene>
    <name evidence="1" type="ORF">IEQ34_010412</name>
</gene>
<name>A0AAV7H1T1_DENCH</name>
<proteinExistence type="predicted"/>
<sequence length="268" mass="30510">MWHPAALDDDVIRGAGRGIEEDDEIKEEEDNQDENVAPLIVYTHNISKSQSQCYKQLSSSLLAVGSKYSANGSVQNLLALETELAELLGLHKYFKYSAKPVRFWRLWELMIERSGLQGVFIGISKSSFTQVLISQLHPLHILLFLYQHVAILKELLNGHFGLFEFWRPLTRVHKLLPNRLNSNLFNPLPHFIIIYSSPEGTEEVCKTKFRCNSAAMTLNATVQSLPWLTHGFVFFKLFPKIAELGAEAPELEPCKFSCNNEAKEKTDF</sequence>
<dbReference type="EMBL" id="JAGFBR010000009">
    <property type="protein sequence ID" value="KAH0462837.1"/>
    <property type="molecule type" value="Genomic_DNA"/>
</dbReference>
<comment type="caution">
    <text evidence="1">The sequence shown here is derived from an EMBL/GenBank/DDBJ whole genome shotgun (WGS) entry which is preliminary data.</text>
</comment>
<dbReference type="Proteomes" id="UP000775213">
    <property type="component" value="Unassembled WGS sequence"/>
</dbReference>
<reference evidence="1 2" key="1">
    <citation type="journal article" date="2021" name="Hortic Res">
        <title>Chromosome-scale assembly of the Dendrobium chrysotoxum genome enhances the understanding of orchid evolution.</title>
        <authorList>
            <person name="Zhang Y."/>
            <person name="Zhang G.Q."/>
            <person name="Zhang D."/>
            <person name="Liu X.D."/>
            <person name="Xu X.Y."/>
            <person name="Sun W.H."/>
            <person name="Yu X."/>
            <person name="Zhu X."/>
            <person name="Wang Z.W."/>
            <person name="Zhao X."/>
            <person name="Zhong W.Y."/>
            <person name="Chen H."/>
            <person name="Yin W.L."/>
            <person name="Huang T."/>
            <person name="Niu S.C."/>
            <person name="Liu Z.J."/>
        </authorList>
    </citation>
    <scope>NUCLEOTIDE SEQUENCE [LARGE SCALE GENOMIC DNA]</scope>
    <source>
        <strain evidence="1">Lindl</strain>
    </source>
</reference>
<keyword evidence="2" id="KW-1185">Reference proteome</keyword>
<dbReference type="AlphaFoldDB" id="A0AAV7H1T1"/>
<evidence type="ECO:0000313" key="2">
    <source>
        <dbReference type="Proteomes" id="UP000775213"/>
    </source>
</evidence>